<keyword evidence="10 11" id="KW-0472">Membrane</keyword>
<evidence type="ECO:0000256" key="3">
    <source>
        <dbReference type="ARBA" id="ARBA00022448"/>
    </source>
</evidence>
<feature type="transmembrane region" description="Helical" evidence="11">
    <location>
        <begin position="82"/>
        <end position="99"/>
    </location>
</feature>
<keyword evidence="14" id="KW-1185">Reference proteome</keyword>
<dbReference type="PANTHER" id="PTHR30413">
    <property type="entry name" value="INNER MEMBRANE TRANSPORT PERMEASE"/>
    <property type="match status" value="1"/>
</dbReference>
<keyword evidence="7" id="KW-0972">Capsule biogenesis/degradation</keyword>
<gene>
    <name evidence="13" type="ORF">ACFSCT_12665</name>
</gene>
<evidence type="ECO:0000256" key="9">
    <source>
        <dbReference type="ARBA" id="ARBA00023047"/>
    </source>
</evidence>
<dbReference type="InterPro" id="IPR047817">
    <property type="entry name" value="ABC2_TM_bact-type"/>
</dbReference>
<evidence type="ECO:0000256" key="5">
    <source>
        <dbReference type="ARBA" id="ARBA00022597"/>
    </source>
</evidence>
<dbReference type="InterPro" id="IPR000412">
    <property type="entry name" value="ABC_2_transport"/>
</dbReference>
<evidence type="ECO:0000256" key="10">
    <source>
        <dbReference type="ARBA" id="ARBA00023136"/>
    </source>
</evidence>
<reference evidence="14" key="1">
    <citation type="journal article" date="2019" name="Int. J. Syst. Evol. Microbiol.">
        <title>The Global Catalogue of Microorganisms (GCM) 10K type strain sequencing project: providing services to taxonomists for standard genome sequencing and annotation.</title>
        <authorList>
            <consortium name="The Broad Institute Genomics Platform"/>
            <consortium name="The Broad Institute Genome Sequencing Center for Infectious Disease"/>
            <person name="Wu L."/>
            <person name="Ma J."/>
        </authorList>
    </citation>
    <scope>NUCLEOTIDE SEQUENCE [LARGE SCALE GENOMIC DNA]</scope>
    <source>
        <strain evidence="14">CCUG 56029</strain>
    </source>
</reference>
<comment type="similarity">
    <text evidence="2 11">Belongs to the ABC-2 integral membrane protein family.</text>
</comment>
<proteinExistence type="inferred from homology"/>
<organism evidence="13 14">
    <name type="scientific">Paracoccus pacificus</name>
    <dbReference type="NCBI Taxonomy" id="1463598"/>
    <lineage>
        <taxon>Bacteria</taxon>
        <taxon>Pseudomonadati</taxon>
        <taxon>Pseudomonadota</taxon>
        <taxon>Alphaproteobacteria</taxon>
        <taxon>Rhodobacterales</taxon>
        <taxon>Paracoccaceae</taxon>
        <taxon>Paracoccus</taxon>
    </lineage>
</organism>
<comment type="caution">
    <text evidence="13">The sequence shown here is derived from an EMBL/GenBank/DDBJ whole genome shotgun (WGS) entry which is preliminary data.</text>
</comment>
<feature type="transmembrane region" description="Helical" evidence="11">
    <location>
        <begin position="49"/>
        <end position="70"/>
    </location>
</feature>
<keyword evidence="6 11" id="KW-0812">Transmembrane</keyword>
<evidence type="ECO:0000256" key="2">
    <source>
        <dbReference type="ARBA" id="ARBA00007783"/>
    </source>
</evidence>
<keyword evidence="8 11" id="KW-1133">Transmembrane helix</keyword>
<feature type="transmembrane region" description="Helical" evidence="11">
    <location>
        <begin position="246"/>
        <end position="265"/>
    </location>
</feature>
<dbReference type="EMBL" id="JBHUEN010000043">
    <property type="protein sequence ID" value="MFD1882567.1"/>
    <property type="molecule type" value="Genomic_DNA"/>
</dbReference>
<evidence type="ECO:0000313" key="13">
    <source>
        <dbReference type="EMBL" id="MFD1882567.1"/>
    </source>
</evidence>
<dbReference type="RefSeq" id="WP_379143279.1">
    <property type="nucleotide sequence ID" value="NZ_JBHUEN010000043.1"/>
</dbReference>
<evidence type="ECO:0000256" key="6">
    <source>
        <dbReference type="ARBA" id="ARBA00022692"/>
    </source>
</evidence>
<dbReference type="Proteomes" id="UP001597213">
    <property type="component" value="Unassembled WGS sequence"/>
</dbReference>
<evidence type="ECO:0000313" key="14">
    <source>
        <dbReference type="Proteomes" id="UP001597213"/>
    </source>
</evidence>
<keyword evidence="9" id="KW-0625">Polysaccharide transport</keyword>
<keyword evidence="4 11" id="KW-1003">Cell membrane</keyword>
<evidence type="ECO:0000256" key="1">
    <source>
        <dbReference type="ARBA" id="ARBA00004651"/>
    </source>
</evidence>
<dbReference type="PRINTS" id="PR00164">
    <property type="entry name" value="ABC2TRNSPORT"/>
</dbReference>
<name>A0ABW4R8L1_9RHOB</name>
<feature type="transmembrane region" description="Helical" evidence="11">
    <location>
        <begin position="158"/>
        <end position="185"/>
    </location>
</feature>
<comment type="subcellular location">
    <subcellularLocation>
        <location evidence="11">Cell inner membrane</location>
        <topology evidence="11">Multi-pass membrane protein</topology>
    </subcellularLocation>
    <subcellularLocation>
        <location evidence="1">Cell membrane</location>
        <topology evidence="1">Multi-pass membrane protein</topology>
    </subcellularLocation>
</comment>
<accession>A0ABW4R8L1</accession>
<evidence type="ECO:0000256" key="4">
    <source>
        <dbReference type="ARBA" id="ARBA00022475"/>
    </source>
</evidence>
<feature type="domain" description="ABC transmembrane type-2" evidence="12">
    <location>
        <begin position="47"/>
        <end position="268"/>
    </location>
</feature>
<dbReference type="PROSITE" id="PS51012">
    <property type="entry name" value="ABC_TM2"/>
    <property type="match status" value="1"/>
</dbReference>
<dbReference type="PANTHER" id="PTHR30413:SF10">
    <property type="entry name" value="CAPSULE POLYSACCHARIDE EXPORT INNER-MEMBRANE PROTEIN CTRC"/>
    <property type="match status" value="1"/>
</dbReference>
<feature type="transmembrane region" description="Helical" evidence="11">
    <location>
        <begin position="135"/>
        <end position="151"/>
    </location>
</feature>
<protein>
    <recommendedName>
        <fullName evidence="11">Transport permease protein</fullName>
    </recommendedName>
</protein>
<dbReference type="Pfam" id="PF01061">
    <property type="entry name" value="ABC2_membrane"/>
    <property type="match status" value="1"/>
</dbReference>
<feature type="transmembrane region" description="Helical" evidence="11">
    <location>
        <begin position="191"/>
        <end position="209"/>
    </location>
</feature>
<evidence type="ECO:0000256" key="8">
    <source>
        <dbReference type="ARBA" id="ARBA00022989"/>
    </source>
</evidence>
<evidence type="ECO:0000256" key="11">
    <source>
        <dbReference type="RuleBase" id="RU361157"/>
    </source>
</evidence>
<keyword evidence="5" id="KW-0762">Sugar transport</keyword>
<sequence length="275" mass="31214">MTNSNTNMELLRPAQRPGRPQPRFQMLRVIVALMLREISTTYGRSAAGYLWAILEPLAGIAFFSLIFSLIQNRPSLGTIFPLFYATGVLPFMMFNELSVKIAQSIRFSQPFMAYPNVTWVDVILARLILNVLKDLLVYAIVIVSIFVIYNATEQVDMLALLGSVGMITFLAAGVGTLNCYLMTAYPAWERIWAILTRPLFLMSGVFYLYGTMPREAQNVLWYNPLIHIVGQMRHAIYSTYDAAYVSPFYVCALSSVTLFFGVLLLSRHFRLLMEK</sequence>
<evidence type="ECO:0000259" key="12">
    <source>
        <dbReference type="PROSITE" id="PS51012"/>
    </source>
</evidence>
<evidence type="ECO:0000256" key="7">
    <source>
        <dbReference type="ARBA" id="ARBA00022903"/>
    </source>
</evidence>
<keyword evidence="3 11" id="KW-0813">Transport</keyword>
<dbReference type="InterPro" id="IPR013525">
    <property type="entry name" value="ABC2_TM"/>
</dbReference>